<dbReference type="Proteomes" id="UP000054053">
    <property type="component" value="Unassembled WGS sequence"/>
</dbReference>
<proteinExistence type="predicted"/>
<evidence type="ECO:0000313" key="1">
    <source>
        <dbReference type="EMBL" id="GAO17123.1"/>
    </source>
</evidence>
<protein>
    <submittedName>
        <fullName evidence="1">Uncharacterized protein</fullName>
    </submittedName>
</protein>
<name>A0A1B5L3X8_USTVR</name>
<sequence>MPIDGVILKCPIGLVSKGTWATDPGQMALMPGPMTSAATKENIPGGIDEILGNISYWVYPVVLFSQLLFLSNCLSLREWSAGNTTRFAGLAHGTSRG</sequence>
<comment type="caution">
    <text evidence="1">The sequence shown here is derived from an EMBL/GenBank/DDBJ whole genome shotgun (WGS) entry which is preliminary data.</text>
</comment>
<dbReference type="AlphaFoldDB" id="A0A1B5L3X8"/>
<organism evidence="1 2">
    <name type="scientific">Ustilaginoidea virens</name>
    <name type="common">Rice false smut fungus</name>
    <name type="synonym">Villosiclava virens</name>
    <dbReference type="NCBI Taxonomy" id="1159556"/>
    <lineage>
        <taxon>Eukaryota</taxon>
        <taxon>Fungi</taxon>
        <taxon>Dikarya</taxon>
        <taxon>Ascomycota</taxon>
        <taxon>Pezizomycotina</taxon>
        <taxon>Sordariomycetes</taxon>
        <taxon>Hypocreomycetidae</taxon>
        <taxon>Hypocreales</taxon>
        <taxon>Clavicipitaceae</taxon>
        <taxon>Ustilaginoidea</taxon>
    </lineage>
</organism>
<dbReference type="EMBL" id="BBTG02000011">
    <property type="protein sequence ID" value="GAO17123.1"/>
    <property type="molecule type" value="Genomic_DNA"/>
</dbReference>
<accession>A0A1B5L3X8</accession>
<gene>
    <name evidence="1" type="ORF">UVI_02026560</name>
</gene>
<evidence type="ECO:0000313" key="2">
    <source>
        <dbReference type="Proteomes" id="UP000054053"/>
    </source>
</evidence>
<reference evidence="2" key="1">
    <citation type="journal article" date="2016" name="Genome Announc.">
        <title>Genome sequence of Ustilaginoidea virens IPU010, a rice pathogenic fungus causing false smut.</title>
        <authorList>
            <person name="Kumagai T."/>
            <person name="Ishii T."/>
            <person name="Terai G."/>
            <person name="Umemura M."/>
            <person name="Machida M."/>
            <person name="Asai K."/>
        </authorList>
    </citation>
    <scope>NUCLEOTIDE SEQUENCE [LARGE SCALE GENOMIC DNA]</scope>
    <source>
        <strain evidence="2">IPU010</strain>
    </source>
</reference>